<keyword evidence="1" id="KW-0472">Membrane</keyword>
<evidence type="ECO:0008006" key="4">
    <source>
        <dbReference type="Google" id="ProtNLM"/>
    </source>
</evidence>
<organism evidence="2 3">
    <name type="scientific">Asaia spathodeae</name>
    <dbReference type="NCBI Taxonomy" id="657016"/>
    <lineage>
        <taxon>Bacteria</taxon>
        <taxon>Pseudomonadati</taxon>
        <taxon>Pseudomonadota</taxon>
        <taxon>Alphaproteobacteria</taxon>
        <taxon>Acetobacterales</taxon>
        <taxon>Acetobacteraceae</taxon>
        <taxon>Asaia</taxon>
    </lineage>
</organism>
<comment type="caution">
    <text evidence="2">The sequence shown here is derived from an EMBL/GenBank/DDBJ whole genome shotgun (WGS) entry which is preliminary data.</text>
</comment>
<keyword evidence="1" id="KW-1133">Transmembrane helix</keyword>
<sequence length="53" mass="5936">MKWWGPIHEHYAMTDVQSLALSIVATLVVVSVIAVTVRAAKKKRLHTSHIKTL</sequence>
<keyword evidence="1" id="KW-0812">Transmembrane</keyword>
<name>A0ABX2P755_9PROT</name>
<dbReference type="EMBL" id="JABXXV010000006">
    <property type="protein sequence ID" value="NVN47399.1"/>
    <property type="molecule type" value="Genomic_DNA"/>
</dbReference>
<keyword evidence="3" id="KW-1185">Reference proteome</keyword>
<evidence type="ECO:0000313" key="3">
    <source>
        <dbReference type="Proteomes" id="UP001516351"/>
    </source>
</evidence>
<evidence type="ECO:0000313" key="2">
    <source>
        <dbReference type="EMBL" id="NVN47399.1"/>
    </source>
</evidence>
<gene>
    <name evidence="2" type="ORF">HW542_11350</name>
</gene>
<proteinExistence type="predicted"/>
<protein>
    <recommendedName>
        <fullName evidence="4">NADH dehydrogenase subunit 6</fullName>
    </recommendedName>
</protein>
<evidence type="ECO:0000256" key="1">
    <source>
        <dbReference type="SAM" id="Phobius"/>
    </source>
</evidence>
<dbReference type="Proteomes" id="UP001516351">
    <property type="component" value="Unassembled WGS sequence"/>
</dbReference>
<accession>A0ABX2P755</accession>
<reference evidence="2 3" key="1">
    <citation type="submission" date="2020-06" db="EMBL/GenBank/DDBJ databases">
        <title>Synonyms of Asaia species.</title>
        <authorList>
            <person name="Sombolestani A."/>
        </authorList>
    </citation>
    <scope>NUCLEOTIDE SEQUENCE [LARGE SCALE GENOMIC DNA]</scope>
    <source>
        <strain evidence="2 3">LMG 27047</strain>
    </source>
</reference>
<feature type="transmembrane region" description="Helical" evidence="1">
    <location>
        <begin position="20"/>
        <end position="40"/>
    </location>
</feature>
<dbReference type="RefSeq" id="WP_267311781.1">
    <property type="nucleotide sequence ID" value="NZ_JABXXV010000006.1"/>
</dbReference>